<feature type="compositionally biased region" description="Polar residues" evidence="1">
    <location>
        <begin position="114"/>
        <end position="126"/>
    </location>
</feature>
<dbReference type="GeneID" id="43609829"/>
<evidence type="ECO:0000256" key="1">
    <source>
        <dbReference type="SAM" id="MobiDB-lite"/>
    </source>
</evidence>
<name>A0A7J6J7F0_COLFN</name>
<proteinExistence type="predicted"/>
<keyword evidence="3" id="KW-1185">Reference proteome</keyword>
<reference evidence="2 3" key="1">
    <citation type="submission" date="2012-08" db="EMBL/GenBank/DDBJ databases">
        <authorList>
            <person name="Gan P.H.P."/>
            <person name="Ikeda K."/>
            <person name="Irieda H."/>
            <person name="Narusaka M."/>
            <person name="O'Connell R.J."/>
            <person name="Narusaka Y."/>
            <person name="Takano Y."/>
            <person name="Kubo Y."/>
            <person name="Shirasu K."/>
        </authorList>
    </citation>
    <scope>NUCLEOTIDE SEQUENCE [LARGE SCALE GENOMIC DNA]</scope>
    <source>
        <strain evidence="2 3">Nara gc5</strain>
    </source>
</reference>
<comment type="caution">
    <text evidence="2">The sequence shown here is derived from an EMBL/GenBank/DDBJ whole genome shotgun (WGS) entry which is preliminary data.</text>
</comment>
<accession>A0A7J6J7F0</accession>
<dbReference type="InParanoid" id="A0A7J6J7F0"/>
<gene>
    <name evidence="2" type="ORF">CGGC5_v007797</name>
</gene>
<dbReference type="EMBL" id="ANPB02000004">
    <property type="protein sequence ID" value="KAF4485496.1"/>
    <property type="molecule type" value="Genomic_DNA"/>
</dbReference>
<reference evidence="2 3" key="2">
    <citation type="submission" date="2020-04" db="EMBL/GenBank/DDBJ databases">
        <title>Genome sequencing and assembly of multiple isolates from the Colletotrichum gloeosporioides species complex.</title>
        <authorList>
            <person name="Gan P."/>
            <person name="Shirasu K."/>
        </authorList>
    </citation>
    <scope>NUCLEOTIDE SEQUENCE [LARGE SCALE GENOMIC DNA]</scope>
    <source>
        <strain evidence="2 3">Nara gc5</strain>
    </source>
</reference>
<protein>
    <submittedName>
        <fullName evidence="2">Uncharacterized protein</fullName>
    </submittedName>
</protein>
<dbReference type="Proteomes" id="UP000011096">
    <property type="component" value="Unassembled WGS sequence"/>
</dbReference>
<evidence type="ECO:0000313" key="3">
    <source>
        <dbReference type="Proteomes" id="UP000011096"/>
    </source>
</evidence>
<dbReference type="AlphaFoldDB" id="A0A7J6J7F0"/>
<organism evidence="2 3">
    <name type="scientific">Colletotrichum fructicola (strain Nara gc5)</name>
    <name type="common">Anthracnose fungus</name>
    <name type="synonym">Colletotrichum gloeosporioides (strain Nara gc5)</name>
    <dbReference type="NCBI Taxonomy" id="1213859"/>
    <lineage>
        <taxon>Eukaryota</taxon>
        <taxon>Fungi</taxon>
        <taxon>Dikarya</taxon>
        <taxon>Ascomycota</taxon>
        <taxon>Pezizomycotina</taxon>
        <taxon>Sordariomycetes</taxon>
        <taxon>Hypocreomycetidae</taxon>
        <taxon>Glomerellales</taxon>
        <taxon>Glomerellaceae</taxon>
        <taxon>Colletotrichum</taxon>
        <taxon>Colletotrichum gloeosporioides species complex</taxon>
    </lineage>
</organism>
<feature type="region of interest" description="Disordered" evidence="1">
    <location>
        <begin position="102"/>
        <end position="144"/>
    </location>
</feature>
<dbReference type="RefSeq" id="XP_066008882.1">
    <property type="nucleotide sequence ID" value="XM_066151904.1"/>
</dbReference>
<evidence type="ECO:0000313" key="2">
    <source>
        <dbReference type="EMBL" id="KAF4485496.1"/>
    </source>
</evidence>
<sequence>MRVSQGKWNAARGNAAIRLRYLDYLLATVLYLKHTELRRTTYLIYALARTCLRNGVALTTGGSLALPPYPAKELATKHDNKTSKRYGKWYYSIRNNQPLNSRALPKSDFHHHFNNSSTPPLDSRSSAFAALAAPPETSTEPRRF</sequence>